<name>A0A138ZY66_GONPJ</name>
<evidence type="ECO:0000313" key="2">
    <source>
        <dbReference type="Proteomes" id="UP000070544"/>
    </source>
</evidence>
<dbReference type="STRING" id="1344416.A0A138ZY66"/>
<dbReference type="Proteomes" id="UP000070544">
    <property type="component" value="Unassembled WGS sequence"/>
</dbReference>
<protein>
    <submittedName>
        <fullName evidence="1">Uncharacterized protein</fullName>
    </submittedName>
</protein>
<reference evidence="1 2" key="1">
    <citation type="journal article" date="2015" name="Genome Biol. Evol.">
        <title>Phylogenomic analyses indicate that early fungi evolved digesting cell walls of algal ancestors of land plants.</title>
        <authorList>
            <person name="Chang Y."/>
            <person name="Wang S."/>
            <person name="Sekimoto S."/>
            <person name="Aerts A.L."/>
            <person name="Choi C."/>
            <person name="Clum A."/>
            <person name="LaButti K.M."/>
            <person name="Lindquist E.A."/>
            <person name="Yee Ngan C."/>
            <person name="Ohm R.A."/>
            <person name="Salamov A.A."/>
            <person name="Grigoriev I.V."/>
            <person name="Spatafora J.W."/>
            <person name="Berbee M.L."/>
        </authorList>
    </citation>
    <scope>NUCLEOTIDE SEQUENCE [LARGE SCALE GENOMIC DNA]</scope>
    <source>
        <strain evidence="1 2">JEL478</strain>
    </source>
</reference>
<dbReference type="InterPro" id="IPR028241">
    <property type="entry name" value="RAVE2/Rogdi"/>
</dbReference>
<evidence type="ECO:0000313" key="1">
    <source>
        <dbReference type="EMBL" id="KXS09437.1"/>
    </source>
</evidence>
<dbReference type="AlphaFoldDB" id="A0A138ZY66"/>
<dbReference type="OrthoDB" id="66510at2759"/>
<gene>
    <name evidence="1" type="ORF">M427DRAFT_64107</name>
</gene>
<dbReference type="Pfam" id="PF10259">
    <property type="entry name" value="Rogdi_lz"/>
    <property type="match status" value="1"/>
</dbReference>
<dbReference type="EMBL" id="KQ965864">
    <property type="protein sequence ID" value="KXS09437.1"/>
    <property type="molecule type" value="Genomic_DNA"/>
</dbReference>
<organism evidence="1 2">
    <name type="scientific">Gonapodya prolifera (strain JEL478)</name>
    <name type="common">Monoblepharis prolifera</name>
    <dbReference type="NCBI Taxonomy" id="1344416"/>
    <lineage>
        <taxon>Eukaryota</taxon>
        <taxon>Fungi</taxon>
        <taxon>Fungi incertae sedis</taxon>
        <taxon>Chytridiomycota</taxon>
        <taxon>Chytridiomycota incertae sedis</taxon>
        <taxon>Monoblepharidomycetes</taxon>
        <taxon>Monoblepharidales</taxon>
        <taxon>Gonapodyaceae</taxon>
        <taxon>Gonapodya</taxon>
    </lineage>
</organism>
<dbReference type="GO" id="GO:0043291">
    <property type="term" value="C:RAVE complex"/>
    <property type="evidence" value="ECO:0007669"/>
    <property type="project" value="TreeGrafter"/>
</dbReference>
<dbReference type="OMA" id="PYKVCHP"/>
<accession>A0A138ZY66</accession>
<sequence>MNEDDVLAKEEEALSAERSWLLRTHIPQALAELMSLVMESLKACDPEEGKPGLTLAATSGASDLLKGSVTVSGANVVKLDLTIKLPKVNRGQPYRVGLAGKGTILLQQVQNVRNNLVLALDELESHPETILLDKYALLEVITHVSDFIRNAKFSLLNIDETLLFPNRDCDSKLFTPTLPSDLVLEIYVNNASLVVSVMGVEEQGFLSVGRGKVLTRLKGGAGGGGRFTSDKPLLITDQILVETPSPRLLLLIDTLARADEACLALKEKVKRM</sequence>
<dbReference type="PANTHER" id="PTHR13618">
    <property type="entry name" value="LEUCINE ZIPPER CONTAINING TRANSCRIPTION FACTOR LZF1"/>
    <property type="match status" value="1"/>
</dbReference>
<keyword evidence="2" id="KW-1185">Reference proteome</keyword>
<dbReference type="PANTHER" id="PTHR13618:SF1">
    <property type="entry name" value="PROTEIN ROGDI HOMOLOG"/>
    <property type="match status" value="1"/>
</dbReference>
<proteinExistence type="predicted"/>